<dbReference type="OrthoDB" id="9811395at2"/>
<dbReference type="STRING" id="694427.Palpr_2929"/>
<organism evidence="7 8">
    <name type="scientific">Paludibacter propionicigenes (strain DSM 17365 / JCM 13257 / WB4)</name>
    <dbReference type="NCBI Taxonomy" id="694427"/>
    <lineage>
        <taxon>Bacteria</taxon>
        <taxon>Pseudomonadati</taxon>
        <taxon>Bacteroidota</taxon>
        <taxon>Bacteroidia</taxon>
        <taxon>Bacteroidales</taxon>
        <taxon>Paludibacteraceae</taxon>
        <taxon>Paludibacter</taxon>
    </lineage>
</organism>
<evidence type="ECO:0000256" key="5">
    <source>
        <dbReference type="SAM" id="Phobius"/>
    </source>
</evidence>
<reference key="1">
    <citation type="submission" date="2010-11" db="EMBL/GenBank/DDBJ databases">
        <title>The complete genome of Paludibacter propionicigenes DSM 17365.</title>
        <authorList>
            <consortium name="US DOE Joint Genome Institute (JGI-PGF)"/>
            <person name="Lucas S."/>
            <person name="Copeland A."/>
            <person name="Lapidus A."/>
            <person name="Bruce D."/>
            <person name="Goodwin L."/>
            <person name="Pitluck S."/>
            <person name="Kyrpides N."/>
            <person name="Mavromatis K."/>
            <person name="Ivanova N."/>
            <person name="Munk A.C."/>
            <person name="Brettin T."/>
            <person name="Detter J.C."/>
            <person name="Han C."/>
            <person name="Tapia R."/>
            <person name="Land M."/>
            <person name="Hauser L."/>
            <person name="Markowitz V."/>
            <person name="Cheng J.-F."/>
            <person name="Hugenholtz P."/>
            <person name="Woyke T."/>
            <person name="Wu D."/>
            <person name="Gronow S."/>
            <person name="Wellnitz S."/>
            <person name="Brambilla E."/>
            <person name="Klenk H.-P."/>
            <person name="Eisen J.A."/>
        </authorList>
    </citation>
    <scope>NUCLEOTIDE SEQUENCE</scope>
    <source>
        <strain>WB4</strain>
    </source>
</reference>
<keyword evidence="8" id="KW-1185">Reference proteome</keyword>
<feature type="transmembrane region" description="Helical" evidence="5">
    <location>
        <begin position="267"/>
        <end position="290"/>
    </location>
</feature>
<keyword evidence="5" id="KW-0812">Transmembrane</keyword>
<dbReference type="eggNOG" id="COG2010">
    <property type="taxonomic scope" value="Bacteria"/>
</dbReference>
<dbReference type="SUPFAM" id="SSF46626">
    <property type="entry name" value="Cytochrome c"/>
    <property type="match status" value="1"/>
</dbReference>
<dbReference type="InterPro" id="IPR009056">
    <property type="entry name" value="Cyt_c-like_dom"/>
</dbReference>
<dbReference type="PROSITE" id="PS51007">
    <property type="entry name" value="CYTC"/>
    <property type="match status" value="1"/>
</dbReference>
<keyword evidence="5" id="KW-1133">Transmembrane helix</keyword>
<evidence type="ECO:0000256" key="1">
    <source>
        <dbReference type="ARBA" id="ARBA00022617"/>
    </source>
</evidence>
<keyword evidence="1 4" id="KW-0349">Heme</keyword>
<reference evidence="7 8" key="2">
    <citation type="journal article" date="2011" name="Stand. Genomic Sci.">
        <title>Complete genome sequence of Paludibacter propionicigenes type strain (WB4).</title>
        <authorList>
            <person name="Gronow S."/>
            <person name="Munk C."/>
            <person name="Lapidus A."/>
            <person name="Nolan M."/>
            <person name="Lucas S."/>
            <person name="Hammon N."/>
            <person name="Deshpande S."/>
            <person name="Cheng J.F."/>
            <person name="Tapia R."/>
            <person name="Han C."/>
            <person name="Goodwin L."/>
            <person name="Pitluck S."/>
            <person name="Liolios K."/>
            <person name="Ivanova N."/>
            <person name="Mavromatis K."/>
            <person name="Mikhailova N."/>
            <person name="Pati A."/>
            <person name="Chen A."/>
            <person name="Palaniappan K."/>
            <person name="Land M."/>
            <person name="Hauser L."/>
            <person name="Chang Y.J."/>
            <person name="Jeffries C.D."/>
            <person name="Brambilla E."/>
            <person name="Rohde M."/>
            <person name="Goker M."/>
            <person name="Detter J.C."/>
            <person name="Woyke T."/>
            <person name="Bristow J."/>
            <person name="Eisen J.A."/>
            <person name="Markowitz V."/>
            <person name="Hugenholtz P."/>
            <person name="Kyrpides N.C."/>
            <person name="Klenk H.P."/>
        </authorList>
    </citation>
    <scope>NUCLEOTIDE SEQUENCE [LARGE SCALE GENOMIC DNA]</scope>
    <source>
        <strain evidence="8">DSM 17365 / JCM 13257 / WB4</strain>
    </source>
</reference>
<dbReference type="Proteomes" id="UP000008718">
    <property type="component" value="Chromosome"/>
</dbReference>
<dbReference type="KEGG" id="ppn:Palpr_2929"/>
<dbReference type="PANTHER" id="PTHR35008:SF4">
    <property type="entry name" value="BLL4482 PROTEIN"/>
    <property type="match status" value="1"/>
</dbReference>
<dbReference type="Gene3D" id="1.10.760.10">
    <property type="entry name" value="Cytochrome c-like domain"/>
    <property type="match status" value="1"/>
</dbReference>
<keyword evidence="5" id="KW-0472">Membrane</keyword>
<evidence type="ECO:0000313" key="7">
    <source>
        <dbReference type="EMBL" id="ADQ81058.1"/>
    </source>
</evidence>
<protein>
    <submittedName>
        <fullName evidence="7">Cytochrome c class I</fullName>
    </submittedName>
</protein>
<gene>
    <name evidence="7" type="ordered locus">Palpr_2929</name>
</gene>
<dbReference type="InterPro" id="IPR051459">
    <property type="entry name" value="Cytochrome_c-type_DH"/>
</dbReference>
<dbReference type="HOGENOM" id="CLU_955566_0_0_10"/>
<dbReference type="Pfam" id="PF13442">
    <property type="entry name" value="Cytochrome_CBB3"/>
    <property type="match status" value="1"/>
</dbReference>
<feature type="domain" description="Cytochrome c" evidence="6">
    <location>
        <begin position="48"/>
        <end position="131"/>
    </location>
</feature>
<sequence length="304" mass="34192">MFRININLKVAIVLVINFLLCANIIAENNWNVPADKKARNSYIKFDAASAQTGEALYNKNCLSCHGNLGKGNSLKSLNPVPPDLSSAKTQELTDGELFYILTTGRMIMPSFKNVLSEDERWRVISFIRSSNKNYVQVLSKFDPNKSKLVKIDMKYDAKTNKIHVDVKANEKTGIVSIKDAEIVLFATRYFGRLQIDKTQRTSVDGVAEFAFPKDLPGDKQGNVELVVKVNDDNYGEIEYQKKFNIGVPTDKPGLTQKRAIWNVLVKAPVWIIVLYSSGILVFGLVLLYLLTNLRKLKKIGETKN</sequence>
<dbReference type="RefSeq" id="WP_013446427.1">
    <property type="nucleotide sequence ID" value="NC_014734.1"/>
</dbReference>
<evidence type="ECO:0000256" key="4">
    <source>
        <dbReference type="PROSITE-ProRule" id="PRU00433"/>
    </source>
</evidence>
<dbReference type="GO" id="GO:0020037">
    <property type="term" value="F:heme binding"/>
    <property type="evidence" value="ECO:0007669"/>
    <property type="project" value="InterPro"/>
</dbReference>
<evidence type="ECO:0000313" key="8">
    <source>
        <dbReference type="Proteomes" id="UP000008718"/>
    </source>
</evidence>
<keyword evidence="3 4" id="KW-0408">Iron</keyword>
<proteinExistence type="predicted"/>
<dbReference type="PANTHER" id="PTHR35008">
    <property type="entry name" value="BLL4482 PROTEIN-RELATED"/>
    <property type="match status" value="1"/>
</dbReference>
<name>E4T0J4_PALPW</name>
<evidence type="ECO:0000259" key="6">
    <source>
        <dbReference type="PROSITE" id="PS51007"/>
    </source>
</evidence>
<evidence type="ECO:0000256" key="3">
    <source>
        <dbReference type="ARBA" id="ARBA00023004"/>
    </source>
</evidence>
<accession>E4T0J4</accession>
<evidence type="ECO:0000256" key="2">
    <source>
        <dbReference type="ARBA" id="ARBA00022723"/>
    </source>
</evidence>
<dbReference type="AlphaFoldDB" id="E4T0J4"/>
<dbReference type="GO" id="GO:0046872">
    <property type="term" value="F:metal ion binding"/>
    <property type="evidence" value="ECO:0007669"/>
    <property type="project" value="UniProtKB-KW"/>
</dbReference>
<dbReference type="GO" id="GO:0009055">
    <property type="term" value="F:electron transfer activity"/>
    <property type="evidence" value="ECO:0007669"/>
    <property type="project" value="InterPro"/>
</dbReference>
<keyword evidence="2 4" id="KW-0479">Metal-binding</keyword>
<dbReference type="InterPro" id="IPR036909">
    <property type="entry name" value="Cyt_c-like_dom_sf"/>
</dbReference>
<dbReference type="EMBL" id="CP002345">
    <property type="protein sequence ID" value="ADQ81058.1"/>
    <property type="molecule type" value="Genomic_DNA"/>
</dbReference>